<dbReference type="Proteomes" id="UP001497744">
    <property type="component" value="Unassembled WGS sequence"/>
</dbReference>
<reference evidence="8 9" key="1">
    <citation type="submission" date="2021-06" db="EMBL/GenBank/DDBJ databases">
        <title>Genome sequence of Babesia caballi.</title>
        <authorList>
            <person name="Yamagishi J."/>
            <person name="Kidaka T."/>
            <person name="Ochi A."/>
        </authorList>
    </citation>
    <scope>NUCLEOTIDE SEQUENCE [LARGE SCALE GENOMIC DNA]</scope>
    <source>
        <strain evidence="8">USDA-D6B2</strain>
    </source>
</reference>
<dbReference type="GO" id="GO:0008299">
    <property type="term" value="P:isoprenoid biosynthetic process"/>
    <property type="evidence" value="ECO:0007669"/>
    <property type="project" value="UniProtKB-KW"/>
</dbReference>
<proteinExistence type="inferred from homology"/>
<name>A0AAV4LZA6_BABCB</name>
<dbReference type="GO" id="GO:0046872">
    <property type="term" value="F:metal ion binding"/>
    <property type="evidence" value="ECO:0007669"/>
    <property type="project" value="UniProtKB-KW"/>
</dbReference>
<sequence length="454" mass="49729">MYAGCLWRHAPRRAFCGGSVVRRTSKTTPHRRRHSTLHGKAVASASTAFDAALASPFIQQSHEYQPDYERAIHLSARVLGLGTSEMELERSHVSKEVSSSAACKDGHTSVERSIEGFRERMLSQVFTDNATVNEITRYVLSLQSKLFRPRLGLLMARVLSGRAASSDTSSSCMPAVQDSGSYANEDVMKRVMRLLQSYEIVHAGSLVHDDILDDADTRRRAQTVHLKVGTKASILVGDLMLSRACSVVANLGSQQSTIRMAKVLENLIKGELTRVKVTDSVEGMMRVYLQKIFLKTASLIAECCASIADLFRLDAILSHKCYLIGLHVGMAFQIYDDLLDYRSASADLGKPTLSDVSSGLVTMPLLMALTESSELRALFADGAIPTGNVDTILSLVRGTQAFERCQCAVMLHLSEVSRLLRGLECEEAVPSSPLSGPAHMLLRFVFDTLTRSQG</sequence>
<dbReference type="Gene3D" id="1.10.600.10">
    <property type="entry name" value="Farnesyl Diphosphate Synthase"/>
    <property type="match status" value="1"/>
</dbReference>
<dbReference type="Pfam" id="PF00348">
    <property type="entry name" value="polyprenyl_synt"/>
    <property type="match status" value="1"/>
</dbReference>
<keyword evidence="3 7" id="KW-0808">Transferase</keyword>
<dbReference type="RefSeq" id="XP_067717620.1">
    <property type="nucleotide sequence ID" value="XM_067861519.1"/>
</dbReference>
<dbReference type="GO" id="GO:0004659">
    <property type="term" value="F:prenyltransferase activity"/>
    <property type="evidence" value="ECO:0007669"/>
    <property type="project" value="InterPro"/>
</dbReference>
<dbReference type="AlphaFoldDB" id="A0AAV4LZA6"/>
<comment type="caution">
    <text evidence="8">The sequence shown here is derived from an EMBL/GenBank/DDBJ whole genome shotgun (WGS) entry which is preliminary data.</text>
</comment>
<dbReference type="InterPro" id="IPR033749">
    <property type="entry name" value="Polyprenyl_synt_CS"/>
</dbReference>
<gene>
    <name evidence="8" type="ORF">BcabD6B2_49860</name>
</gene>
<dbReference type="GO" id="GO:0006744">
    <property type="term" value="P:ubiquinone biosynthetic process"/>
    <property type="evidence" value="ECO:0007669"/>
    <property type="project" value="TreeGrafter"/>
</dbReference>
<evidence type="ECO:0000313" key="9">
    <source>
        <dbReference type="Proteomes" id="UP001497744"/>
    </source>
</evidence>
<accession>A0AAV4LZA6</accession>
<dbReference type="CDD" id="cd00685">
    <property type="entry name" value="Trans_IPPS_HT"/>
    <property type="match status" value="1"/>
</dbReference>
<dbReference type="EMBL" id="BPLF01000005">
    <property type="protein sequence ID" value="GIX65551.1"/>
    <property type="molecule type" value="Genomic_DNA"/>
</dbReference>
<evidence type="ECO:0000256" key="6">
    <source>
        <dbReference type="ARBA" id="ARBA00023229"/>
    </source>
</evidence>
<keyword evidence="5" id="KW-0460">Magnesium</keyword>
<dbReference type="PANTHER" id="PTHR12001">
    <property type="entry name" value="GERANYLGERANYL PYROPHOSPHATE SYNTHASE"/>
    <property type="match status" value="1"/>
</dbReference>
<dbReference type="InterPro" id="IPR000092">
    <property type="entry name" value="Polyprenyl_synt"/>
</dbReference>
<dbReference type="PANTHER" id="PTHR12001:SF69">
    <property type="entry name" value="ALL TRANS-POLYPRENYL-DIPHOSPHATE SYNTHASE PDSS1"/>
    <property type="match status" value="1"/>
</dbReference>
<evidence type="ECO:0000256" key="3">
    <source>
        <dbReference type="ARBA" id="ARBA00022679"/>
    </source>
</evidence>
<evidence type="ECO:0000313" key="8">
    <source>
        <dbReference type="EMBL" id="GIX65551.1"/>
    </source>
</evidence>
<evidence type="ECO:0000256" key="7">
    <source>
        <dbReference type="RuleBase" id="RU004466"/>
    </source>
</evidence>
<evidence type="ECO:0000256" key="5">
    <source>
        <dbReference type="ARBA" id="ARBA00022842"/>
    </source>
</evidence>
<dbReference type="GeneID" id="94197032"/>
<dbReference type="PROSITE" id="PS00444">
    <property type="entry name" value="POLYPRENYL_SYNTHASE_2"/>
    <property type="match status" value="1"/>
</dbReference>
<comment type="cofactor">
    <cofactor evidence="1">
        <name>Mg(2+)</name>
        <dbReference type="ChEBI" id="CHEBI:18420"/>
    </cofactor>
</comment>
<dbReference type="InterPro" id="IPR008949">
    <property type="entry name" value="Isoprenoid_synthase_dom_sf"/>
</dbReference>
<organism evidence="8 9">
    <name type="scientific">Babesia caballi</name>
    <dbReference type="NCBI Taxonomy" id="5871"/>
    <lineage>
        <taxon>Eukaryota</taxon>
        <taxon>Sar</taxon>
        <taxon>Alveolata</taxon>
        <taxon>Apicomplexa</taxon>
        <taxon>Aconoidasida</taxon>
        <taxon>Piroplasmida</taxon>
        <taxon>Babesiidae</taxon>
        <taxon>Babesia</taxon>
    </lineage>
</organism>
<keyword evidence="4" id="KW-0479">Metal-binding</keyword>
<evidence type="ECO:0000256" key="4">
    <source>
        <dbReference type="ARBA" id="ARBA00022723"/>
    </source>
</evidence>
<evidence type="ECO:0000256" key="1">
    <source>
        <dbReference type="ARBA" id="ARBA00001946"/>
    </source>
</evidence>
<keyword evidence="6" id="KW-0414">Isoprene biosynthesis</keyword>
<protein>
    <submittedName>
        <fullName evidence="8">Polyprenyl synthetase superfamily protein</fullName>
    </submittedName>
</protein>
<comment type="similarity">
    <text evidence="2 7">Belongs to the FPP/GGPP synthase family.</text>
</comment>
<dbReference type="GO" id="GO:1990234">
    <property type="term" value="C:transferase complex"/>
    <property type="evidence" value="ECO:0007669"/>
    <property type="project" value="TreeGrafter"/>
</dbReference>
<evidence type="ECO:0000256" key="2">
    <source>
        <dbReference type="ARBA" id="ARBA00006706"/>
    </source>
</evidence>
<dbReference type="SUPFAM" id="SSF48576">
    <property type="entry name" value="Terpenoid synthases"/>
    <property type="match status" value="1"/>
</dbReference>
<keyword evidence="9" id="KW-1185">Reference proteome</keyword>